<keyword evidence="4" id="KW-0378">Hydrolase</keyword>
<feature type="domain" description="Cell wall hydrolase SleB" evidence="2">
    <location>
        <begin position="106"/>
        <end position="183"/>
    </location>
</feature>
<dbReference type="Proteomes" id="UP000701680">
    <property type="component" value="Unassembled WGS sequence"/>
</dbReference>
<evidence type="ECO:0000313" key="5">
    <source>
        <dbReference type="Proteomes" id="UP000528555"/>
    </source>
</evidence>
<dbReference type="Proteomes" id="UP000528555">
    <property type="component" value="Unassembled WGS sequence"/>
</dbReference>
<dbReference type="RefSeq" id="WP_173814345.1">
    <property type="nucleotide sequence ID" value="NZ_JAAITX010000002.1"/>
</dbReference>
<organism evidence="4 5">
    <name type="scientific">Dorea phocaeensis</name>
    <dbReference type="NCBI Taxonomy" id="2040291"/>
    <lineage>
        <taxon>Bacteria</taxon>
        <taxon>Bacillati</taxon>
        <taxon>Bacillota</taxon>
        <taxon>Clostridia</taxon>
        <taxon>Lachnospirales</taxon>
        <taxon>Lachnospiraceae</taxon>
        <taxon>Dorea</taxon>
    </lineage>
</organism>
<dbReference type="InterPro" id="IPR042047">
    <property type="entry name" value="SleB_dom1"/>
</dbReference>
<dbReference type="EMBL" id="JAAITX010000002">
    <property type="protein sequence ID" value="NVH58031.1"/>
    <property type="molecule type" value="Genomic_DNA"/>
</dbReference>
<evidence type="ECO:0000313" key="3">
    <source>
        <dbReference type="EMBL" id="NSK13882.1"/>
    </source>
</evidence>
<evidence type="ECO:0000256" key="1">
    <source>
        <dbReference type="SAM" id="Coils"/>
    </source>
</evidence>
<gene>
    <name evidence="4" type="ORF">G5A66_05065</name>
    <name evidence="3" type="ORF">G5A75_03135</name>
</gene>
<accession>A0A850HHZ1</accession>
<dbReference type="AlphaFoldDB" id="A0A850HHZ1"/>
<keyword evidence="1" id="KW-0175">Coiled coil</keyword>
<feature type="coiled-coil region" evidence="1">
    <location>
        <begin position="62"/>
        <end position="97"/>
    </location>
</feature>
<reference evidence="4" key="2">
    <citation type="submission" date="2020-02" db="EMBL/GenBank/DDBJ databases">
        <authorList>
            <person name="Littmann E."/>
            <person name="Sorbara M."/>
        </authorList>
    </citation>
    <scope>NUCLEOTIDE SEQUENCE</scope>
    <source>
        <strain evidence="4">MSK.17.11</strain>
        <strain evidence="3">MSK.17.38</strain>
    </source>
</reference>
<dbReference type="InterPro" id="IPR011105">
    <property type="entry name" value="Cell_wall_hydrolase_SleB"/>
</dbReference>
<reference evidence="5 6" key="1">
    <citation type="journal article" date="2020" name="Cell Host Microbe">
        <title>Functional and Genomic Variation between Human-Derived Isolates of Lachnospiraceae Reveals Inter- and Intra-Species Diversity.</title>
        <authorList>
            <person name="Sorbara M.T."/>
            <person name="Littmann E.R."/>
            <person name="Fontana E."/>
            <person name="Moody T.U."/>
            <person name="Kohout C.E."/>
            <person name="Gjonbalaj M."/>
            <person name="Eaton V."/>
            <person name="Seok R."/>
            <person name="Leiner I.M."/>
            <person name="Pamer E.G."/>
        </authorList>
    </citation>
    <scope>NUCLEOTIDE SEQUENCE [LARGE SCALE GENOMIC DNA]</scope>
    <source>
        <strain evidence="4 5">MSK.17.11</strain>
        <strain evidence="3 6">MSK.17.38</strain>
    </source>
</reference>
<name>A0A850HHZ1_9FIRM</name>
<dbReference type="Gene3D" id="1.10.10.2520">
    <property type="entry name" value="Cell wall hydrolase SleB, domain 1"/>
    <property type="match status" value="1"/>
</dbReference>
<sequence length="197" mass="21703">MTKRNMLAALLVAGVLSVMGDSKHTSYAKEEMKVELHALETLPKNLTGQISRVCQSQYQAKREEVLEQIRFREEEAKKAAEEAARQERISLEKLMASIIFCEAGNQSHEGQVAVGAVIMNRVRDGAFPDTVEEVVYQSGQFGPVATGWLDKVRSTDGYTEAAMQAARDVLAGANPIGNCLYFDQGGYGMQIGAHYFH</sequence>
<evidence type="ECO:0000313" key="4">
    <source>
        <dbReference type="EMBL" id="NVH58031.1"/>
    </source>
</evidence>
<proteinExistence type="predicted"/>
<dbReference type="EMBL" id="JAAIUO010000002">
    <property type="protein sequence ID" value="NSK13882.1"/>
    <property type="molecule type" value="Genomic_DNA"/>
</dbReference>
<evidence type="ECO:0000259" key="2">
    <source>
        <dbReference type="Pfam" id="PF07486"/>
    </source>
</evidence>
<dbReference type="Pfam" id="PF07486">
    <property type="entry name" value="Hydrolase_2"/>
    <property type="match status" value="1"/>
</dbReference>
<comment type="caution">
    <text evidence="4">The sequence shown here is derived from an EMBL/GenBank/DDBJ whole genome shotgun (WGS) entry which is preliminary data.</text>
</comment>
<dbReference type="GO" id="GO:0016787">
    <property type="term" value="F:hydrolase activity"/>
    <property type="evidence" value="ECO:0007669"/>
    <property type="project" value="UniProtKB-KW"/>
</dbReference>
<protein>
    <submittedName>
        <fullName evidence="4">Cell wall hydrolase</fullName>
    </submittedName>
</protein>
<keyword evidence="5" id="KW-1185">Reference proteome</keyword>
<evidence type="ECO:0000313" key="6">
    <source>
        <dbReference type="Proteomes" id="UP000701680"/>
    </source>
</evidence>